<accession>A0A067L8Q6</accession>
<dbReference type="Proteomes" id="UP000027138">
    <property type="component" value="Unassembled WGS sequence"/>
</dbReference>
<keyword evidence="3" id="KW-1133">Transmembrane helix</keyword>
<dbReference type="AlphaFoldDB" id="A0A067L8Q6"/>
<dbReference type="GO" id="GO:0005524">
    <property type="term" value="F:ATP binding"/>
    <property type="evidence" value="ECO:0007669"/>
    <property type="project" value="UniProtKB-UniRule"/>
</dbReference>
<feature type="transmembrane region" description="Helical" evidence="3">
    <location>
        <begin position="63"/>
        <end position="82"/>
    </location>
</feature>
<feature type="region of interest" description="Disordered" evidence="2">
    <location>
        <begin position="166"/>
        <end position="189"/>
    </location>
</feature>
<dbReference type="PROSITE" id="PS50011">
    <property type="entry name" value="PROTEIN_KINASE_DOM"/>
    <property type="match status" value="1"/>
</dbReference>
<evidence type="ECO:0000313" key="5">
    <source>
        <dbReference type="EMBL" id="KDP44767.1"/>
    </source>
</evidence>
<dbReference type="GO" id="GO:0004672">
    <property type="term" value="F:protein kinase activity"/>
    <property type="evidence" value="ECO:0007669"/>
    <property type="project" value="InterPro"/>
</dbReference>
<dbReference type="Gene3D" id="1.10.510.10">
    <property type="entry name" value="Transferase(Phosphotransferase) domain 1"/>
    <property type="match status" value="1"/>
</dbReference>
<dbReference type="PANTHER" id="PTHR46146">
    <property type="entry name" value="SERINE/THREONINE-PROTEIN KINASE-LIKE PROTEIN CCR4"/>
    <property type="match status" value="1"/>
</dbReference>
<dbReference type="InterPro" id="IPR000719">
    <property type="entry name" value="Prot_kinase_dom"/>
</dbReference>
<organism evidence="5 6">
    <name type="scientific">Jatropha curcas</name>
    <name type="common">Barbados nut</name>
    <dbReference type="NCBI Taxonomy" id="180498"/>
    <lineage>
        <taxon>Eukaryota</taxon>
        <taxon>Viridiplantae</taxon>
        <taxon>Streptophyta</taxon>
        <taxon>Embryophyta</taxon>
        <taxon>Tracheophyta</taxon>
        <taxon>Spermatophyta</taxon>
        <taxon>Magnoliopsida</taxon>
        <taxon>eudicotyledons</taxon>
        <taxon>Gunneridae</taxon>
        <taxon>Pentapetalae</taxon>
        <taxon>rosids</taxon>
        <taxon>fabids</taxon>
        <taxon>Malpighiales</taxon>
        <taxon>Euphorbiaceae</taxon>
        <taxon>Crotonoideae</taxon>
        <taxon>Jatropheae</taxon>
        <taxon>Jatropha</taxon>
    </lineage>
</organism>
<gene>
    <name evidence="5" type="ORF">JCGZ_01267</name>
</gene>
<feature type="transmembrane region" description="Helical" evidence="3">
    <location>
        <begin position="103"/>
        <end position="123"/>
    </location>
</feature>
<keyword evidence="6" id="KW-1185">Reference proteome</keyword>
<proteinExistence type="predicted"/>
<dbReference type="InterPro" id="IPR011009">
    <property type="entry name" value="Kinase-like_dom_sf"/>
</dbReference>
<dbReference type="SUPFAM" id="SSF56112">
    <property type="entry name" value="Protein kinase-like (PK-like)"/>
    <property type="match status" value="1"/>
</dbReference>
<dbReference type="OrthoDB" id="6071166at2759"/>
<evidence type="ECO:0000256" key="2">
    <source>
        <dbReference type="SAM" id="MobiDB-lite"/>
    </source>
</evidence>
<name>A0A067L8Q6_JATCU</name>
<keyword evidence="1" id="KW-0547">Nucleotide-binding</keyword>
<feature type="domain" description="Protein kinase" evidence="4">
    <location>
        <begin position="223"/>
        <end position="461"/>
    </location>
</feature>
<feature type="binding site" evidence="1">
    <location>
        <position position="251"/>
    </location>
    <ligand>
        <name>ATP</name>
        <dbReference type="ChEBI" id="CHEBI:30616"/>
    </ligand>
</feature>
<feature type="compositionally biased region" description="Polar residues" evidence="2">
    <location>
        <begin position="166"/>
        <end position="176"/>
    </location>
</feature>
<keyword evidence="3" id="KW-0472">Membrane</keyword>
<dbReference type="Pfam" id="PF07714">
    <property type="entry name" value="PK_Tyr_Ser-Thr"/>
    <property type="match status" value="1"/>
</dbReference>
<protein>
    <recommendedName>
        <fullName evidence="4">Protein kinase domain-containing protein</fullName>
    </recommendedName>
</protein>
<dbReference type="PROSITE" id="PS00107">
    <property type="entry name" value="PROTEIN_KINASE_ATP"/>
    <property type="match status" value="1"/>
</dbReference>
<evidence type="ECO:0000313" key="6">
    <source>
        <dbReference type="Proteomes" id="UP000027138"/>
    </source>
</evidence>
<evidence type="ECO:0000256" key="1">
    <source>
        <dbReference type="PROSITE-ProRule" id="PRU10141"/>
    </source>
</evidence>
<sequence length="461" mass="52115">MMRNRPESESIPVEDENDDEIGHNFNWKAITLEQYFLVADCIFKLPSVVFGQLSSPEHPGYGLLNMVLSYIAFIISIIFLVRERRQGPVALRWRCLPRTSADIEFICGIAECIITSIAYFRYLSRHVDDPIRINVWPTVFAFVGLYCNFSATANLSQRPRSVLPLTRQSTPQTTVSIPPPPLSTESIQPPQNTMSTALLSPPIPQNRETTFTLAELIDATNNFSPNNKIGKGSFGVVYRGKLADGREVAIKRGKTGSWFQEDENGNSSWFQEDENGFKSKLAVLSRLCLENLVGLVGYCVDSGERLLVYEYMNNSSLSFHLHEENSKQFNFWKMRIKTALDAARGIEYLHKCADPPTIHGDIRSSNILLDLNWKARVSDFGSSLMDRDSQSYYDFIGYDSNVLTTDTDVYSFGVGLLELLTGRKAKFQDDYEPGKARELVYFINTVIKNYKALFWGCLASA</sequence>
<dbReference type="Gene3D" id="3.30.200.20">
    <property type="entry name" value="Phosphorylase Kinase, domain 1"/>
    <property type="match status" value="1"/>
</dbReference>
<keyword evidence="3" id="KW-0812">Transmembrane</keyword>
<reference evidence="5 6" key="1">
    <citation type="journal article" date="2014" name="PLoS ONE">
        <title>Global Analysis of Gene Expression Profiles in Physic Nut (Jatropha curcas L.) Seedlings Exposed to Salt Stress.</title>
        <authorList>
            <person name="Zhang L."/>
            <person name="Zhang C."/>
            <person name="Wu P."/>
            <person name="Chen Y."/>
            <person name="Li M."/>
            <person name="Jiang H."/>
            <person name="Wu G."/>
        </authorList>
    </citation>
    <scope>NUCLEOTIDE SEQUENCE [LARGE SCALE GENOMIC DNA]</scope>
    <source>
        <strain evidence="6">cv. GZQX0401</strain>
        <tissue evidence="5">Young leaves</tissue>
    </source>
</reference>
<evidence type="ECO:0000259" key="4">
    <source>
        <dbReference type="PROSITE" id="PS50011"/>
    </source>
</evidence>
<dbReference type="InterPro" id="IPR001245">
    <property type="entry name" value="Ser-Thr/Tyr_kinase_cat_dom"/>
</dbReference>
<dbReference type="PANTHER" id="PTHR46146:SF3">
    <property type="entry name" value="SERINE_THREONINE-PROTEIN KINASE-LIKE PROTEIN CCR3-RELATED"/>
    <property type="match status" value="1"/>
</dbReference>
<dbReference type="InterPro" id="IPR017441">
    <property type="entry name" value="Protein_kinase_ATP_BS"/>
</dbReference>
<dbReference type="EMBL" id="KK914240">
    <property type="protein sequence ID" value="KDP44767.1"/>
    <property type="molecule type" value="Genomic_DNA"/>
</dbReference>
<keyword evidence="1" id="KW-0067">ATP-binding</keyword>
<evidence type="ECO:0000256" key="3">
    <source>
        <dbReference type="SAM" id="Phobius"/>
    </source>
</evidence>
<feature type="transmembrane region" description="Helical" evidence="3">
    <location>
        <begin position="135"/>
        <end position="155"/>
    </location>
</feature>